<feature type="domain" description="DNA ligase OB-like" evidence="6">
    <location>
        <begin position="214"/>
        <end position="279"/>
    </location>
</feature>
<dbReference type="Proteomes" id="UP000295443">
    <property type="component" value="Unassembled WGS sequence"/>
</dbReference>
<reference evidence="7 8" key="1">
    <citation type="submission" date="2019-03" db="EMBL/GenBank/DDBJ databases">
        <title>Genome sequence of Thiobacillaceae bacterium LSR1, a sulfur-oxidizing bacterium isolated from freshwater sediment.</title>
        <authorList>
            <person name="Li S."/>
        </authorList>
    </citation>
    <scope>NUCLEOTIDE SEQUENCE [LARGE SCALE GENOMIC DNA]</scope>
    <source>
        <strain evidence="7 8">LSR1</strain>
    </source>
</reference>
<dbReference type="InterPro" id="IPR029319">
    <property type="entry name" value="DNA_ligase_OB"/>
</dbReference>
<dbReference type="EMBL" id="SJZB01000027">
    <property type="protein sequence ID" value="TCJ15399.1"/>
    <property type="molecule type" value="Genomic_DNA"/>
</dbReference>
<dbReference type="GO" id="GO:0006281">
    <property type="term" value="P:DNA repair"/>
    <property type="evidence" value="ECO:0007669"/>
    <property type="project" value="UniProtKB-KW"/>
</dbReference>
<evidence type="ECO:0000256" key="4">
    <source>
        <dbReference type="ARBA" id="ARBA00023204"/>
    </source>
</evidence>
<dbReference type="AlphaFoldDB" id="A0A4R1BE69"/>
<feature type="chain" id="PRO_5020816942" evidence="5">
    <location>
        <begin position="26"/>
        <end position="282"/>
    </location>
</feature>
<keyword evidence="3" id="KW-0227">DNA damage</keyword>
<keyword evidence="1 7" id="KW-0436">Ligase</keyword>
<proteinExistence type="predicted"/>
<dbReference type="PANTHER" id="PTHR47810">
    <property type="entry name" value="DNA LIGASE"/>
    <property type="match status" value="1"/>
</dbReference>
<organism evidence="7 8">
    <name type="scientific">Parasulfuritortus cantonensis</name>
    <dbReference type="NCBI Taxonomy" id="2528202"/>
    <lineage>
        <taxon>Bacteria</taxon>
        <taxon>Pseudomonadati</taxon>
        <taxon>Pseudomonadota</taxon>
        <taxon>Betaproteobacteria</taxon>
        <taxon>Nitrosomonadales</taxon>
        <taxon>Thiobacillaceae</taxon>
        <taxon>Parasulfuritortus</taxon>
    </lineage>
</organism>
<dbReference type="InterPro" id="IPR012340">
    <property type="entry name" value="NA-bd_OB-fold"/>
</dbReference>
<protein>
    <submittedName>
        <fullName evidence="7">DNA ligase</fullName>
    </submittedName>
</protein>
<keyword evidence="8" id="KW-1185">Reference proteome</keyword>
<dbReference type="NCBIfam" id="NF006592">
    <property type="entry name" value="PRK09125.1"/>
    <property type="match status" value="1"/>
</dbReference>
<sequence>MVTIRSLWAGLWLAVAGIVPGQAAAAPPELILAEVYRDGIDPAAYWVSEKLDGVRAYWDGHGLYFRSGNPVPAPAWFTRDFPAEPLDGELWLGRGTFSRLAGIVRKREPVDGEWRRVRYMVFELPGAPGAFTARKDRLLALVQAAGLPWLEAVEQFRVRDREALGARLDQVVAGGGEGLMLHRADAPYSAGRNGDLVKLKPYLDREAKVVGHSPGKGRFAGKMGALLVEDETGRRFRIGTGFSTAERENPPPIGSLVTYRYRGLTEAGLPRFPVFLRRRQVF</sequence>
<dbReference type="GO" id="GO:0016874">
    <property type="term" value="F:ligase activity"/>
    <property type="evidence" value="ECO:0007669"/>
    <property type="project" value="UniProtKB-KW"/>
</dbReference>
<dbReference type="PANTHER" id="PTHR47810:SF1">
    <property type="entry name" value="DNA LIGASE B"/>
    <property type="match status" value="1"/>
</dbReference>
<dbReference type="CDD" id="cd08041">
    <property type="entry name" value="OBF_kDNA_ligase_like"/>
    <property type="match status" value="1"/>
</dbReference>
<dbReference type="GO" id="GO:0006260">
    <property type="term" value="P:DNA replication"/>
    <property type="evidence" value="ECO:0007669"/>
    <property type="project" value="UniProtKB-KW"/>
</dbReference>
<keyword evidence="2" id="KW-0235">DNA replication</keyword>
<keyword evidence="5" id="KW-0732">Signal</keyword>
<dbReference type="Gene3D" id="2.40.50.140">
    <property type="entry name" value="Nucleic acid-binding proteins"/>
    <property type="match status" value="1"/>
</dbReference>
<dbReference type="SUPFAM" id="SSF50249">
    <property type="entry name" value="Nucleic acid-binding proteins"/>
    <property type="match status" value="1"/>
</dbReference>
<feature type="signal peptide" evidence="5">
    <location>
        <begin position="1"/>
        <end position="25"/>
    </location>
</feature>
<evidence type="ECO:0000256" key="2">
    <source>
        <dbReference type="ARBA" id="ARBA00022705"/>
    </source>
</evidence>
<dbReference type="Gene3D" id="3.30.1490.70">
    <property type="match status" value="1"/>
</dbReference>
<dbReference type="SUPFAM" id="SSF56091">
    <property type="entry name" value="DNA ligase/mRNA capping enzyme, catalytic domain"/>
    <property type="match status" value="1"/>
</dbReference>
<dbReference type="Gene3D" id="3.30.470.30">
    <property type="entry name" value="DNA ligase/mRNA capping enzyme"/>
    <property type="match status" value="1"/>
</dbReference>
<dbReference type="RefSeq" id="WP_131446089.1">
    <property type="nucleotide sequence ID" value="NZ_SJZB01000027.1"/>
</dbReference>
<dbReference type="InterPro" id="IPR050326">
    <property type="entry name" value="NAD_dep_DNA_ligaseB"/>
</dbReference>
<dbReference type="CDD" id="cd07896">
    <property type="entry name" value="Adenylation_kDNA_ligase_like"/>
    <property type="match status" value="1"/>
</dbReference>
<evidence type="ECO:0000256" key="1">
    <source>
        <dbReference type="ARBA" id="ARBA00022598"/>
    </source>
</evidence>
<keyword evidence="4" id="KW-0234">DNA repair</keyword>
<evidence type="ECO:0000313" key="7">
    <source>
        <dbReference type="EMBL" id="TCJ15399.1"/>
    </source>
</evidence>
<evidence type="ECO:0000256" key="5">
    <source>
        <dbReference type="SAM" id="SignalP"/>
    </source>
</evidence>
<dbReference type="OrthoDB" id="9767858at2"/>
<evidence type="ECO:0000313" key="8">
    <source>
        <dbReference type="Proteomes" id="UP000295443"/>
    </source>
</evidence>
<gene>
    <name evidence="7" type="ORF">EZJ19_07225</name>
</gene>
<comment type="caution">
    <text evidence="7">The sequence shown here is derived from an EMBL/GenBank/DDBJ whole genome shotgun (WGS) entry which is preliminary data.</text>
</comment>
<dbReference type="Pfam" id="PF14743">
    <property type="entry name" value="DNA_ligase_OB_2"/>
    <property type="match status" value="1"/>
</dbReference>
<evidence type="ECO:0000256" key="3">
    <source>
        <dbReference type="ARBA" id="ARBA00022763"/>
    </source>
</evidence>
<accession>A0A4R1BE69</accession>
<evidence type="ECO:0000259" key="6">
    <source>
        <dbReference type="Pfam" id="PF14743"/>
    </source>
</evidence>
<name>A0A4R1BE69_9PROT</name>